<dbReference type="Gene3D" id="1.10.510.10">
    <property type="entry name" value="Transferase(Phosphotransferase) domain 1"/>
    <property type="match status" value="1"/>
</dbReference>
<proteinExistence type="predicted"/>
<dbReference type="EMBL" id="LBMM01002184">
    <property type="protein sequence ID" value="KMQ95171.1"/>
    <property type="molecule type" value="Genomic_DNA"/>
</dbReference>
<gene>
    <name evidence="2" type="ORF">RF55_4631</name>
</gene>
<evidence type="ECO:0000313" key="2">
    <source>
        <dbReference type="EMBL" id="KMQ95171.1"/>
    </source>
</evidence>
<accession>A0A0J7KXY1</accession>
<evidence type="ECO:0000259" key="1">
    <source>
        <dbReference type="PROSITE" id="PS50011"/>
    </source>
</evidence>
<dbReference type="InterPro" id="IPR000719">
    <property type="entry name" value="Prot_kinase_dom"/>
</dbReference>
<dbReference type="PROSITE" id="PS50011">
    <property type="entry name" value="PROTEIN_KINASE_DOM"/>
    <property type="match status" value="1"/>
</dbReference>
<keyword evidence="2" id="KW-0418">Kinase</keyword>
<dbReference type="PANTHER" id="PTHR24416">
    <property type="entry name" value="TYROSINE-PROTEIN KINASE RECEPTOR"/>
    <property type="match status" value="1"/>
</dbReference>
<dbReference type="STRING" id="67767.A0A0J7KXY1"/>
<reference evidence="2 3" key="1">
    <citation type="submission" date="2015-04" db="EMBL/GenBank/DDBJ databases">
        <title>Lasius niger genome sequencing.</title>
        <authorList>
            <person name="Konorov E.A."/>
            <person name="Nikitin M.A."/>
            <person name="Kirill M.V."/>
            <person name="Chang P."/>
        </authorList>
    </citation>
    <scope>NUCLEOTIDE SEQUENCE [LARGE SCALE GENOMIC DNA]</scope>
    <source>
        <tissue evidence="2">Whole</tissue>
    </source>
</reference>
<dbReference type="Proteomes" id="UP000036403">
    <property type="component" value="Unassembled WGS sequence"/>
</dbReference>
<dbReference type="GO" id="GO:0005524">
    <property type="term" value="F:ATP binding"/>
    <property type="evidence" value="ECO:0007669"/>
    <property type="project" value="InterPro"/>
</dbReference>
<dbReference type="AlphaFoldDB" id="A0A0J7KXY1"/>
<dbReference type="InterPro" id="IPR011009">
    <property type="entry name" value="Kinase-like_dom_sf"/>
</dbReference>
<dbReference type="PANTHER" id="PTHR24416:SF617">
    <property type="entry name" value="RET ONCOGENE, ISOFORM A"/>
    <property type="match status" value="1"/>
</dbReference>
<comment type="caution">
    <text evidence="2">The sequence shown here is derived from an EMBL/GenBank/DDBJ whole genome shotgun (WGS) entry which is preliminary data.</text>
</comment>
<dbReference type="GO" id="GO:0004714">
    <property type="term" value="F:transmembrane receptor protein tyrosine kinase activity"/>
    <property type="evidence" value="ECO:0007669"/>
    <property type="project" value="TreeGrafter"/>
</dbReference>
<sequence>MAPESLADHVYTSKSDVWSFGVLLWELVTLGTSPYPGVDVHNLYNLLKAGYRMEKPPNCSQQLDDSPFEYDACTVFSIIVAKAMFLEKCQHKIKYKLMVSCWHQEPSMRPSFKELTSHWERMLEDGVEYLDLNPRTVHNQAYFASLQALDSASGSDNDQMYNGTVTTLKTNTVNYLGRISSEPVTKCDKVDKLQALWHPSVASFPEEAVKSPYVNDQAASLIANHYESPIKLRNISMTSNSENDLTIPSNQRPQSYIDMQGKKLAETEDLLVFNSMDDDKSDNDVTN</sequence>
<dbReference type="GO" id="GO:0043235">
    <property type="term" value="C:receptor complex"/>
    <property type="evidence" value="ECO:0007669"/>
    <property type="project" value="TreeGrafter"/>
</dbReference>
<protein>
    <submittedName>
        <fullName evidence="2">Proto-oncogene tyrosine-protein kinase receptor ret</fullName>
    </submittedName>
</protein>
<feature type="domain" description="Protein kinase" evidence="1">
    <location>
        <begin position="1"/>
        <end position="123"/>
    </location>
</feature>
<dbReference type="GO" id="GO:0005886">
    <property type="term" value="C:plasma membrane"/>
    <property type="evidence" value="ECO:0007669"/>
    <property type="project" value="TreeGrafter"/>
</dbReference>
<dbReference type="GO" id="GO:0007169">
    <property type="term" value="P:cell surface receptor protein tyrosine kinase signaling pathway"/>
    <property type="evidence" value="ECO:0007669"/>
    <property type="project" value="TreeGrafter"/>
</dbReference>
<dbReference type="Pfam" id="PF07714">
    <property type="entry name" value="PK_Tyr_Ser-Thr"/>
    <property type="match status" value="1"/>
</dbReference>
<dbReference type="SMART" id="SM00219">
    <property type="entry name" value="TyrKc"/>
    <property type="match status" value="1"/>
</dbReference>
<organism evidence="2 3">
    <name type="scientific">Lasius niger</name>
    <name type="common">Black garden ant</name>
    <dbReference type="NCBI Taxonomy" id="67767"/>
    <lineage>
        <taxon>Eukaryota</taxon>
        <taxon>Metazoa</taxon>
        <taxon>Ecdysozoa</taxon>
        <taxon>Arthropoda</taxon>
        <taxon>Hexapoda</taxon>
        <taxon>Insecta</taxon>
        <taxon>Pterygota</taxon>
        <taxon>Neoptera</taxon>
        <taxon>Endopterygota</taxon>
        <taxon>Hymenoptera</taxon>
        <taxon>Apocrita</taxon>
        <taxon>Aculeata</taxon>
        <taxon>Formicoidea</taxon>
        <taxon>Formicidae</taxon>
        <taxon>Formicinae</taxon>
        <taxon>Lasius</taxon>
        <taxon>Lasius</taxon>
    </lineage>
</organism>
<dbReference type="SUPFAM" id="SSF56112">
    <property type="entry name" value="Protein kinase-like (PK-like)"/>
    <property type="match status" value="1"/>
</dbReference>
<name>A0A0J7KXY1_LASNI</name>
<dbReference type="PaxDb" id="67767-A0A0J7KXY1"/>
<evidence type="ECO:0000313" key="3">
    <source>
        <dbReference type="Proteomes" id="UP000036403"/>
    </source>
</evidence>
<keyword evidence="2" id="KW-0808">Transferase</keyword>
<dbReference type="InterPro" id="IPR050122">
    <property type="entry name" value="RTK"/>
</dbReference>
<dbReference type="InterPro" id="IPR001245">
    <property type="entry name" value="Ser-Thr/Tyr_kinase_cat_dom"/>
</dbReference>
<dbReference type="InterPro" id="IPR020635">
    <property type="entry name" value="Tyr_kinase_cat_dom"/>
</dbReference>
<dbReference type="OrthoDB" id="3256376at2759"/>
<keyword evidence="2" id="KW-0675">Receptor</keyword>
<keyword evidence="3" id="KW-1185">Reference proteome</keyword>